<dbReference type="InterPro" id="IPR039421">
    <property type="entry name" value="Type_1_exporter"/>
</dbReference>
<evidence type="ECO:0000313" key="11">
    <source>
        <dbReference type="Proteomes" id="UP001183246"/>
    </source>
</evidence>
<evidence type="ECO:0000256" key="2">
    <source>
        <dbReference type="ARBA" id="ARBA00022692"/>
    </source>
</evidence>
<gene>
    <name evidence="10" type="ORF">RM590_03975</name>
</gene>
<dbReference type="SMART" id="SM00382">
    <property type="entry name" value="AAA"/>
    <property type="match status" value="1"/>
</dbReference>
<name>A0ABU2MK34_9ACTN</name>
<dbReference type="PROSITE" id="PS50893">
    <property type="entry name" value="ABC_TRANSPORTER_2"/>
    <property type="match status" value="1"/>
</dbReference>
<dbReference type="SUPFAM" id="SSF52540">
    <property type="entry name" value="P-loop containing nucleoside triphosphate hydrolases"/>
    <property type="match status" value="1"/>
</dbReference>
<keyword evidence="6 7" id="KW-0472">Membrane</keyword>
<keyword evidence="3" id="KW-0547">Nucleotide-binding</keyword>
<evidence type="ECO:0000256" key="7">
    <source>
        <dbReference type="SAM" id="Phobius"/>
    </source>
</evidence>
<dbReference type="Pfam" id="PF00664">
    <property type="entry name" value="ABC_membrane"/>
    <property type="match status" value="1"/>
</dbReference>
<evidence type="ECO:0000256" key="3">
    <source>
        <dbReference type="ARBA" id="ARBA00022741"/>
    </source>
</evidence>
<dbReference type="RefSeq" id="WP_311702947.1">
    <property type="nucleotide sequence ID" value="NZ_JAVREL010000002.1"/>
</dbReference>
<evidence type="ECO:0000259" key="9">
    <source>
        <dbReference type="PROSITE" id="PS50929"/>
    </source>
</evidence>
<feature type="transmembrane region" description="Helical" evidence="7">
    <location>
        <begin position="80"/>
        <end position="101"/>
    </location>
</feature>
<dbReference type="InterPro" id="IPR003593">
    <property type="entry name" value="AAA+_ATPase"/>
</dbReference>
<dbReference type="CDD" id="cd18550">
    <property type="entry name" value="ABC_6TM_exporter_like"/>
    <property type="match status" value="1"/>
</dbReference>
<feature type="domain" description="ABC transmembrane type-1" evidence="9">
    <location>
        <begin position="47"/>
        <end position="328"/>
    </location>
</feature>
<dbReference type="EMBL" id="JAVREL010000002">
    <property type="protein sequence ID" value="MDT0341802.1"/>
    <property type="molecule type" value="Genomic_DNA"/>
</dbReference>
<keyword evidence="2 7" id="KW-0812">Transmembrane</keyword>
<dbReference type="InterPro" id="IPR027417">
    <property type="entry name" value="P-loop_NTPase"/>
</dbReference>
<dbReference type="PANTHER" id="PTHR43394">
    <property type="entry name" value="ATP-DEPENDENT PERMEASE MDL1, MITOCHONDRIAL"/>
    <property type="match status" value="1"/>
</dbReference>
<feature type="transmembrane region" description="Helical" evidence="7">
    <location>
        <begin position="179"/>
        <end position="198"/>
    </location>
</feature>
<dbReference type="PROSITE" id="PS50929">
    <property type="entry name" value="ABC_TM1F"/>
    <property type="match status" value="1"/>
</dbReference>
<dbReference type="InterPro" id="IPR011527">
    <property type="entry name" value="ABC1_TM_dom"/>
</dbReference>
<feature type="transmembrane region" description="Helical" evidence="7">
    <location>
        <begin position="264"/>
        <end position="292"/>
    </location>
</feature>
<sequence length="629" mass="67444">MSMEMTAWNALYNARHAKDDKRPFSRETFRRIARFARPHRAALTAFLLLSVATALLAVATPVLAGRVVTAITDGAAERTVVTLAALIAGIAVAEAGIGLLARWLSARIGEGLILDLRTAVYDHVQRMPIAFFTRTRTGALVSRLNSDVIGAQRAFSGTLSGVLSNVVMLLLALGVMLGISWRITLLALVLLPVFVLPARRMGARLARLSREAANHNAVMSTQMTERFSAPGATLVKLYGRPEEESAEFAARAARVRDIGIRTAMLQMIFITSLTLVSALALALVYGLGGWYALRGSLEPGAVVSLAMLLTRLYAPLTSLASARVEVMSALVSFQRVFEVLDLKPLIEERPAARPVPDGPVAVEFENVDFAYPAADRVSLASLEEVATLDTRGGEQVLHGVTFTAEPGRLVALVGSSGAGKSTIAQLAPRLYDADRGTVRVGGVDVKDLTAASLRETLGMVTQDGHLFHDTIRANLLLARPAADEAELWDALRRARLDGLVAALPDGLDTVVGERGYRLSGGERQRLTIARLLLARPRVVLLDEATAHLDATSEAAVQEALAEALAGRTSVVIAHRLSTVRAADLILVVEQGRIVERGTHDELLAAGGRYEELYRTQFETGVEASGEPVT</sequence>
<dbReference type="PANTHER" id="PTHR43394:SF1">
    <property type="entry name" value="ATP-BINDING CASSETTE SUB-FAMILY B MEMBER 10, MITOCHONDRIAL"/>
    <property type="match status" value="1"/>
</dbReference>
<dbReference type="PROSITE" id="PS00211">
    <property type="entry name" value="ABC_TRANSPORTER_1"/>
    <property type="match status" value="1"/>
</dbReference>
<evidence type="ECO:0000256" key="4">
    <source>
        <dbReference type="ARBA" id="ARBA00022840"/>
    </source>
</evidence>
<proteinExistence type="predicted"/>
<dbReference type="Proteomes" id="UP001183246">
    <property type="component" value="Unassembled WGS sequence"/>
</dbReference>
<dbReference type="SUPFAM" id="SSF90123">
    <property type="entry name" value="ABC transporter transmembrane region"/>
    <property type="match status" value="1"/>
</dbReference>
<comment type="subcellular location">
    <subcellularLocation>
        <location evidence="1">Cell membrane</location>
        <topology evidence="1">Multi-pass membrane protein</topology>
    </subcellularLocation>
</comment>
<reference evidence="11" key="1">
    <citation type="submission" date="2023-07" db="EMBL/GenBank/DDBJ databases">
        <title>30 novel species of actinomycetes from the DSMZ collection.</title>
        <authorList>
            <person name="Nouioui I."/>
        </authorList>
    </citation>
    <scope>NUCLEOTIDE SEQUENCE [LARGE SCALE GENOMIC DNA]</scope>
    <source>
        <strain evidence="11">DSM 44938</strain>
    </source>
</reference>
<dbReference type="InterPro" id="IPR003439">
    <property type="entry name" value="ABC_transporter-like_ATP-bd"/>
</dbReference>
<evidence type="ECO:0000256" key="6">
    <source>
        <dbReference type="ARBA" id="ARBA00023136"/>
    </source>
</evidence>
<protein>
    <submittedName>
        <fullName evidence="10">ABC transporter ATP-binding protein</fullName>
    </submittedName>
</protein>
<feature type="transmembrane region" description="Helical" evidence="7">
    <location>
        <begin position="154"/>
        <end position="173"/>
    </location>
</feature>
<evidence type="ECO:0000256" key="5">
    <source>
        <dbReference type="ARBA" id="ARBA00022989"/>
    </source>
</evidence>
<organism evidence="10 11">
    <name type="scientific">Streptomyces litchfieldiae</name>
    <dbReference type="NCBI Taxonomy" id="3075543"/>
    <lineage>
        <taxon>Bacteria</taxon>
        <taxon>Bacillati</taxon>
        <taxon>Actinomycetota</taxon>
        <taxon>Actinomycetes</taxon>
        <taxon>Kitasatosporales</taxon>
        <taxon>Streptomycetaceae</taxon>
        <taxon>Streptomyces</taxon>
    </lineage>
</organism>
<dbReference type="GO" id="GO:0005524">
    <property type="term" value="F:ATP binding"/>
    <property type="evidence" value="ECO:0007669"/>
    <property type="project" value="UniProtKB-KW"/>
</dbReference>
<evidence type="ECO:0000256" key="1">
    <source>
        <dbReference type="ARBA" id="ARBA00004651"/>
    </source>
</evidence>
<evidence type="ECO:0000259" key="8">
    <source>
        <dbReference type="PROSITE" id="PS50893"/>
    </source>
</evidence>
<dbReference type="InterPro" id="IPR017871">
    <property type="entry name" value="ABC_transporter-like_CS"/>
</dbReference>
<dbReference type="InterPro" id="IPR036640">
    <property type="entry name" value="ABC1_TM_sf"/>
</dbReference>
<feature type="domain" description="ABC transporter" evidence="8">
    <location>
        <begin position="380"/>
        <end position="615"/>
    </location>
</feature>
<evidence type="ECO:0000313" key="10">
    <source>
        <dbReference type="EMBL" id="MDT0341802.1"/>
    </source>
</evidence>
<dbReference type="Gene3D" id="1.20.1560.10">
    <property type="entry name" value="ABC transporter type 1, transmembrane domain"/>
    <property type="match status" value="1"/>
</dbReference>
<comment type="caution">
    <text evidence="10">The sequence shown here is derived from an EMBL/GenBank/DDBJ whole genome shotgun (WGS) entry which is preliminary data.</text>
</comment>
<accession>A0ABU2MK34</accession>
<keyword evidence="5 7" id="KW-1133">Transmembrane helix</keyword>
<keyword evidence="4 10" id="KW-0067">ATP-binding</keyword>
<dbReference type="Pfam" id="PF00005">
    <property type="entry name" value="ABC_tran"/>
    <property type="match status" value="1"/>
</dbReference>
<dbReference type="Gene3D" id="3.40.50.300">
    <property type="entry name" value="P-loop containing nucleotide triphosphate hydrolases"/>
    <property type="match status" value="1"/>
</dbReference>
<keyword evidence="11" id="KW-1185">Reference proteome</keyword>